<keyword evidence="3" id="KW-1185">Reference proteome</keyword>
<organism evidence="2 3">
    <name type="scientific">Asparagus officinalis</name>
    <name type="common">Garden asparagus</name>
    <dbReference type="NCBI Taxonomy" id="4686"/>
    <lineage>
        <taxon>Eukaryota</taxon>
        <taxon>Viridiplantae</taxon>
        <taxon>Streptophyta</taxon>
        <taxon>Embryophyta</taxon>
        <taxon>Tracheophyta</taxon>
        <taxon>Spermatophyta</taxon>
        <taxon>Magnoliopsida</taxon>
        <taxon>Liliopsida</taxon>
        <taxon>Asparagales</taxon>
        <taxon>Asparagaceae</taxon>
        <taxon>Asparagoideae</taxon>
        <taxon>Asparagus</taxon>
    </lineage>
</organism>
<accession>A0A5P1E2J6</accession>
<proteinExistence type="predicted"/>
<gene>
    <name evidence="2" type="ORF">A4U43_C10F12600</name>
</gene>
<dbReference type="AlphaFoldDB" id="A0A5P1E2J6"/>
<dbReference type="Gramene" id="ONK56760">
    <property type="protein sequence ID" value="ONK56760"/>
    <property type="gene ID" value="A4U43_C10F12600"/>
</dbReference>
<sequence length="113" mass="12081">MGGLRVKRAAGRPRATIGAHRKARGWRVRYGENGVRALRLAKEAVAVWIVCVGCARAGVRGAEGRSSDRRRPEVVERRLQGEEGGEEWSWAAELRGTEGERRSSGGEGGGGGG</sequence>
<evidence type="ECO:0000313" key="3">
    <source>
        <dbReference type="Proteomes" id="UP000243459"/>
    </source>
</evidence>
<name>A0A5P1E2J6_ASPOF</name>
<dbReference type="Proteomes" id="UP000243459">
    <property type="component" value="Chromosome 10"/>
</dbReference>
<feature type="compositionally biased region" description="Basic and acidic residues" evidence="1">
    <location>
        <begin position="95"/>
        <end position="104"/>
    </location>
</feature>
<feature type="compositionally biased region" description="Basic and acidic residues" evidence="1">
    <location>
        <begin position="62"/>
        <end position="81"/>
    </location>
</feature>
<reference evidence="3" key="1">
    <citation type="journal article" date="2017" name="Nat. Commun.">
        <title>The asparagus genome sheds light on the origin and evolution of a young Y chromosome.</title>
        <authorList>
            <person name="Harkess A."/>
            <person name="Zhou J."/>
            <person name="Xu C."/>
            <person name="Bowers J.E."/>
            <person name="Van der Hulst R."/>
            <person name="Ayyampalayam S."/>
            <person name="Mercati F."/>
            <person name="Riccardi P."/>
            <person name="McKain M.R."/>
            <person name="Kakrana A."/>
            <person name="Tang H."/>
            <person name="Ray J."/>
            <person name="Groenendijk J."/>
            <person name="Arikit S."/>
            <person name="Mathioni S.M."/>
            <person name="Nakano M."/>
            <person name="Shan H."/>
            <person name="Telgmann-Rauber A."/>
            <person name="Kanno A."/>
            <person name="Yue Z."/>
            <person name="Chen H."/>
            <person name="Li W."/>
            <person name="Chen Y."/>
            <person name="Xu X."/>
            <person name="Zhang Y."/>
            <person name="Luo S."/>
            <person name="Chen H."/>
            <person name="Gao J."/>
            <person name="Mao Z."/>
            <person name="Pires J.C."/>
            <person name="Luo M."/>
            <person name="Kudrna D."/>
            <person name="Wing R.A."/>
            <person name="Meyers B.C."/>
            <person name="Yi K."/>
            <person name="Kong H."/>
            <person name="Lavrijsen P."/>
            <person name="Sunseri F."/>
            <person name="Falavigna A."/>
            <person name="Ye Y."/>
            <person name="Leebens-Mack J.H."/>
            <person name="Chen G."/>
        </authorList>
    </citation>
    <scope>NUCLEOTIDE SEQUENCE [LARGE SCALE GENOMIC DNA]</scope>
    <source>
        <strain evidence="3">cv. DH0086</strain>
    </source>
</reference>
<feature type="region of interest" description="Disordered" evidence="1">
    <location>
        <begin position="59"/>
        <end position="113"/>
    </location>
</feature>
<evidence type="ECO:0000313" key="2">
    <source>
        <dbReference type="EMBL" id="ONK56760.1"/>
    </source>
</evidence>
<dbReference type="EMBL" id="CM007390">
    <property type="protein sequence ID" value="ONK56760.1"/>
    <property type="molecule type" value="Genomic_DNA"/>
</dbReference>
<evidence type="ECO:0000256" key="1">
    <source>
        <dbReference type="SAM" id="MobiDB-lite"/>
    </source>
</evidence>
<protein>
    <submittedName>
        <fullName evidence="2">Uncharacterized protein</fullName>
    </submittedName>
</protein>